<sequence length="554" mass="63649">MRLHKFLFIFLMIFILGSCSDEPTTLEVTDQLTQISTEEPTTDLTTDLASVNVNLHYSEDHVEVYETKIGDTIFLPVLTHEEQYHYVFAGWSNGEDLFLGYEIVTEDMTNLEPVFNLIRDVFSLQSPGIEGAYIGESTTLVIPAFYGAWNNFQEGDILKDRNDIEKLFIPDTITFLPDLSKQTNLKQVIFYEVDLVNQIIGFVPNRDNPAIHEVNGLKIPLGYMPKHIVKDTLSNQWIPCKQVSRYCIDTSIVFSQKEAGKEAYFYANVETENEAYNRFEFSHVWQPDSVNLSIQIDEASFTEDTALKVYFLEGLSANNDQIKSILVFDSSDESSYDSYEQGLYQVDLANHPDLMYGVSNYQMYFTIESESMGSVGINYISLQAKLDDAYYGNMIYEDEIYLLYAKDYDLFSFTASYEEVDQVYVYSGSKEMVGGQALAASFTLNGYQVAYRNEIYRVLTQVEFKNYTEDCTYMDGSPIDYDNPQAGELNDGCMVMDIVEYYSVTVPGQGVYYSYGVHILEHLYKGYEEMTVETFDQFDDLDYLLLPIYLREEE</sequence>
<evidence type="ECO:0000256" key="1">
    <source>
        <dbReference type="SAM" id="SignalP"/>
    </source>
</evidence>
<reference evidence="2 3" key="1">
    <citation type="submission" date="2020-04" db="EMBL/GenBank/DDBJ databases">
        <authorList>
            <person name="Zheng R.K."/>
            <person name="Sun C.M."/>
        </authorList>
    </citation>
    <scope>NUCLEOTIDE SEQUENCE [LARGE SCALE GENOMIC DNA]</scope>
    <source>
        <strain evidence="3">zrk29</strain>
    </source>
</reference>
<accession>A0A7L6N476</accession>
<name>A0A7L6N476_9MOLU</name>
<proteinExistence type="predicted"/>
<dbReference type="KEGG" id="tbk:HF295_02515"/>
<evidence type="ECO:0000313" key="3">
    <source>
        <dbReference type="Proteomes" id="UP000512167"/>
    </source>
</evidence>
<dbReference type="AlphaFoldDB" id="A0A7L6N476"/>
<dbReference type="PROSITE" id="PS51257">
    <property type="entry name" value="PROKAR_LIPOPROTEIN"/>
    <property type="match status" value="1"/>
</dbReference>
<dbReference type="Proteomes" id="UP000512167">
    <property type="component" value="Chromosome"/>
</dbReference>
<keyword evidence="3" id="KW-1185">Reference proteome</keyword>
<protein>
    <recommendedName>
        <fullName evidence="4">InlB B-repeat-containing protein</fullName>
    </recommendedName>
</protein>
<feature type="signal peptide" evidence="1">
    <location>
        <begin position="1"/>
        <end position="20"/>
    </location>
</feature>
<evidence type="ECO:0000313" key="2">
    <source>
        <dbReference type="EMBL" id="QLY39795.1"/>
    </source>
</evidence>
<feature type="chain" id="PRO_5029878394" description="InlB B-repeat-containing protein" evidence="1">
    <location>
        <begin position="21"/>
        <end position="554"/>
    </location>
</feature>
<evidence type="ECO:0008006" key="4">
    <source>
        <dbReference type="Google" id="ProtNLM"/>
    </source>
</evidence>
<dbReference type="RefSeq" id="WP_312032277.1">
    <property type="nucleotide sequence ID" value="NZ_CP051151.1"/>
</dbReference>
<organism evidence="2 3">
    <name type="scientific">Hujiaoplasma nucleasis</name>
    <dbReference type="NCBI Taxonomy" id="2725268"/>
    <lineage>
        <taxon>Bacteria</taxon>
        <taxon>Bacillati</taxon>
        <taxon>Mycoplasmatota</taxon>
        <taxon>Mollicutes</taxon>
        <taxon>Candidatus Izemoplasmatales</taxon>
        <taxon>Hujiaoplasmataceae</taxon>
        <taxon>Hujiaoplasma</taxon>
    </lineage>
</organism>
<gene>
    <name evidence="2" type="ORF">HF295_02515</name>
</gene>
<keyword evidence="1" id="KW-0732">Signal</keyword>
<dbReference type="EMBL" id="CP051151">
    <property type="protein sequence ID" value="QLY39795.1"/>
    <property type="molecule type" value="Genomic_DNA"/>
</dbReference>